<comment type="caution">
    <text evidence="2">The sequence shown here is derived from an EMBL/GenBank/DDBJ whole genome shotgun (WGS) entry which is preliminary data.</text>
</comment>
<dbReference type="EMBL" id="JACAZF010000002">
    <property type="protein sequence ID" value="KAF7311774.1"/>
    <property type="molecule type" value="Genomic_DNA"/>
</dbReference>
<dbReference type="Proteomes" id="UP000636479">
    <property type="component" value="Unassembled WGS sequence"/>
</dbReference>
<organism evidence="2 3">
    <name type="scientific">Mycena indigotica</name>
    <dbReference type="NCBI Taxonomy" id="2126181"/>
    <lineage>
        <taxon>Eukaryota</taxon>
        <taxon>Fungi</taxon>
        <taxon>Dikarya</taxon>
        <taxon>Basidiomycota</taxon>
        <taxon>Agaricomycotina</taxon>
        <taxon>Agaricomycetes</taxon>
        <taxon>Agaricomycetidae</taxon>
        <taxon>Agaricales</taxon>
        <taxon>Marasmiineae</taxon>
        <taxon>Mycenaceae</taxon>
        <taxon>Mycena</taxon>
    </lineage>
</organism>
<gene>
    <name evidence="2" type="ORF">MIND_00187900</name>
</gene>
<sequence length="231" mass="25788">MHDRTRLLIIITASRGKRNPDRDTVTEDTQPTRPGLAGHTSPDLGHLHGHPASLKICFIIASKVVAGPESHQPTFYDTSSAVSSYPDRRQWYDLEELTSAVLSDRMHCRSRVSTRRRQPQPVDTSRTSRLHRGTFKWLIPFCRNGLLLQSRVAPGIQLHRQTAQDLQLLKFPPASRRQHLPPWNVCPFTTTAGGTASYMDGNSDKTAPQQRMHAPPPSRAASVTHAFPAPP</sequence>
<evidence type="ECO:0000313" key="2">
    <source>
        <dbReference type="EMBL" id="KAF7311774.1"/>
    </source>
</evidence>
<dbReference type="GeneID" id="59341303"/>
<dbReference type="RefSeq" id="XP_037223882.1">
    <property type="nucleotide sequence ID" value="XM_037358787.1"/>
</dbReference>
<protein>
    <submittedName>
        <fullName evidence="2">Uncharacterized protein</fullName>
    </submittedName>
</protein>
<evidence type="ECO:0000313" key="3">
    <source>
        <dbReference type="Proteomes" id="UP000636479"/>
    </source>
</evidence>
<name>A0A8H6WAN7_9AGAR</name>
<proteinExistence type="predicted"/>
<feature type="region of interest" description="Disordered" evidence="1">
    <location>
        <begin position="196"/>
        <end position="231"/>
    </location>
</feature>
<reference evidence="2" key="1">
    <citation type="submission" date="2020-05" db="EMBL/GenBank/DDBJ databases">
        <title>Mycena genomes resolve the evolution of fungal bioluminescence.</title>
        <authorList>
            <person name="Tsai I.J."/>
        </authorList>
    </citation>
    <scope>NUCLEOTIDE SEQUENCE</scope>
    <source>
        <strain evidence="2">171206Taipei</strain>
    </source>
</reference>
<feature type="region of interest" description="Disordered" evidence="1">
    <location>
        <begin position="17"/>
        <end position="45"/>
    </location>
</feature>
<accession>A0A8H6WAN7</accession>
<evidence type="ECO:0000256" key="1">
    <source>
        <dbReference type="SAM" id="MobiDB-lite"/>
    </source>
</evidence>
<dbReference type="AlphaFoldDB" id="A0A8H6WAN7"/>
<keyword evidence="3" id="KW-1185">Reference proteome</keyword>